<proteinExistence type="predicted"/>
<gene>
    <name evidence="1" type="ORF">AVEN_179576_1</name>
</gene>
<dbReference type="EMBL" id="BGPR01000067">
    <property type="protein sequence ID" value="GBL89793.1"/>
    <property type="molecule type" value="Genomic_DNA"/>
</dbReference>
<dbReference type="AlphaFoldDB" id="A0A4Y2BCQ0"/>
<comment type="caution">
    <text evidence="1">The sequence shown here is derived from an EMBL/GenBank/DDBJ whole genome shotgun (WGS) entry which is preliminary data.</text>
</comment>
<dbReference type="Proteomes" id="UP000499080">
    <property type="component" value="Unassembled WGS sequence"/>
</dbReference>
<evidence type="ECO:0000313" key="2">
    <source>
        <dbReference type="Proteomes" id="UP000499080"/>
    </source>
</evidence>
<protein>
    <submittedName>
        <fullName evidence="1">Uncharacterized protein</fullName>
    </submittedName>
</protein>
<sequence length="99" mass="10590">MGVDCLPEGLAGKACELFLVSLRGKPPCIQVPEKPAQLIGFGALIDPPGEEHSSMKEASRHLELTVLESRQNAAHAPVPEAITATVPVGWTWDGVHRQT</sequence>
<organism evidence="1 2">
    <name type="scientific">Araneus ventricosus</name>
    <name type="common">Orbweaver spider</name>
    <name type="synonym">Epeira ventricosa</name>
    <dbReference type="NCBI Taxonomy" id="182803"/>
    <lineage>
        <taxon>Eukaryota</taxon>
        <taxon>Metazoa</taxon>
        <taxon>Ecdysozoa</taxon>
        <taxon>Arthropoda</taxon>
        <taxon>Chelicerata</taxon>
        <taxon>Arachnida</taxon>
        <taxon>Araneae</taxon>
        <taxon>Araneomorphae</taxon>
        <taxon>Entelegynae</taxon>
        <taxon>Araneoidea</taxon>
        <taxon>Araneidae</taxon>
        <taxon>Araneus</taxon>
    </lineage>
</organism>
<name>A0A4Y2BCQ0_ARAVE</name>
<keyword evidence="2" id="KW-1185">Reference proteome</keyword>
<accession>A0A4Y2BCQ0</accession>
<reference evidence="1 2" key="1">
    <citation type="journal article" date="2019" name="Sci. Rep.">
        <title>Orb-weaving spider Araneus ventricosus genome elucidates the spidroin gene catalogue.</title>
        <authorList>
            <person name="Kono N."/>
            <person name="Nakamura H."/>
            <person name="Ohtoshi R."/>
            <person name="Moran D.A.P."/>
            <person name="Shinohara A."/>
            <person name="Yoshida Y."/>
            <person name="Fujiwara M."/>
            <person name="Mori M."/>
            <person name="Tomita M."/>
            <person name="Arakawa K."/>
        </authorList>
    </citation>
    <scope>NUCLEOTIDE SEQUENCE [LARGE SCALE GENOMIC DNA]</scope>
</reference>
<evidence type="ECO:0000313" key="1">
    <source>
        <dbReference type="EMBL" id="GBL89793.1"/>
    </source>
</evidence>